<protein>
    <submittedName>
        <fullName evidence="1">Uncharacterized protein</fullName>
    </submittedName>
</protein>
<name>A0A218XWE1_PUNGR</name>
<organism evidence="1 2">
    <name type="scientific">Punica granatum</name>
    <name type="common">Pomegranate</name>
    <dbReference type="NCBI Taxonomy" id="22663"/>
    <lineage>
        <taxon>Eukaryota</taxon>
        <taxon>Viridiplantae</taxon>
        <taxon>Streptophyta</taxon>
        <taxon>Embryophyta</taxon>
        <taxon>Tracheophyta</taxon>
        <taxon>Spermatophyta</taxon>
        <taxon>Magnoliopsida</taxon>
        <taxon>eudicotyledons</taxon>
        <taxon>Gunneridae</taxon>
        <taxon>Pentapetalae</taxon>
        <taxon>rosids</taxon>
        <taxon>malvids</taxon>
        <taxon>Myrtales</taxon>
        <taxon>Lythraceae</taxon>
        <taxon>Punica</taxon>
    </lineage>
</organism>
<evidence type="ECO:0000313" key="1">
    <source>
        <dbReference type="EMBL" id="OWM89387.1"/>
    </source>
</evidence>
<dbReference type="Proteomes" id="UP000197138">
    <property type="component" value="Unassembled WGS sequence"/>
</dbReference>
<proteinExistence type="predicted"/>
<reference evidence="2" key="1">
    <citation type="journal article" date="2017" name="Plant J.">
        <title>The pomegranate (Punica granatum L.) genome and the genomics of punicalagin biosynthesis.</title>
        <authorList>
            <person name="Qin G."/>
            <person name="Xu C."/>
            <person name="Ming R."/>
            <person name="Tang H."/>
            <person name="Guyot R."/>
            <person name="Kramer E.M."/>
            <person name="Hu Y."/>
            <person name="Yi X."/>
            <person name="Qi Y."/>
            <person name="Xu X."/>
            <person name="Gao Z."/>
            <person name="Pan H."/>
            <person name="Jian J."/>
            <person name="Tian Y."/>
            <person name="Yue Z."/>
            <person name="Xu Y."/>
        </authorList>
    </citation>
    <scope>NUCLEOTIDE SEQUENCE [LARGE SCALE GENOMIC DNA]</scope>
    <source>
        <strain evidence="2">cv. Dabenzi</strain>
    </source>
</reference>
<accession>A0A218XWE1</accession>
<dbReference type="AlphaFoldDB" id="A0A218XWE1"/>
<sequence>METSVLRTAQGMLFAQDKLLLCIEGKNNSRTNINMQEVIFMVAPRPARAWDVGKQPPFKVLALPPPPEIEAEYSKNGEN</sequence>
<dbReference type="EMBL" id="MTKT01000666">
    <property type="protein sequence ID" value="OWM89387.1"/>
    <property type="molecule type" value="Genomic_DNA"/>
</dbReference>
<evidence type="ECO:0000313" key="2">
    <source>
        <dbReference type="Proteomes" id="UP000197138"/>
    </source>
</evidence>
<gene>
    <name evidence="1" type="ORF">CDL15_Pgr024135</name>
</gene>
<comment type="caution">
    <text evidence="1">The sequence shown here is derived from an EMBL/GenBank/DDBJ whole genome shotgun (WGS) entry which is preliminary data.</text>
</comment>